<evidence type="ECO:0000313" key="2">
    <source>
        <dbReference type="EMBL" id="KAF3488661.1"/>
    </source>
</evidence>
<dbReference type="AlphaFoldDB" id="A0A8S9MZS3"/>
<feature type="region of interest" description="Disordered" evidence="1">
    <location>
        <begin position="120"/>
        <end position="143"/>
    </location>
</feature>
<organism evidence="2 3">
    <name type="scientific">Brassica cretica</name>
    <name type="common">Mustard</name>
    <dbReference type="NCBI Taxonomy" id="69181"/>
    <lineage>
        <taxon>Eukaryota</taxon>
        <taxon>Viridiplantae</taxon>
        <taxon>Streptophyta</taxon>
        <taxon>Embryophyta</taxon>
        <taxon>Tracheophyta</taxon>
        <taxon>Spermatophyta</taxon>
        <taxon>Magnoliopsida</taxon>
        <taxon>eudicotyledons</taxon>
        <taxon>Gunneridae</taxon>
        <taxon>Pentapetalae</taxon>
        <taxon>rosids</taxon>
        <taxon>malvids</taxon>
        <taxon>Brassicales</taxon>
        <taxon>Brassicaceae</taxon>
        <taxon>Brassiceae</taxon>
        <taxon>Brassica</taxon>
    </lineage>
</organism>
<comment type="caution">
    <text evidence="2">The sequence shown here is derived from an EMBL/GenBank/DDBJ whole genome shotgun (WGS) entry which is preliminary data.</text>
</comment>
<evidence type="ECO:0000313" key="3">
    <source>
        <dbReference type="Proteomes" id="UP000712600"/>
    </source>
</evidence>
<protein>
    <submittedName>
        <fullName evidence="2">Uncharacterized protein</fullName>
    </submittedName>
</protein>
<evidence type="ECO:0000256" key="1">
    <source>
        <dbReference type="SAM" id="MobiDB-lite"/>
    </source>
</evidence>
<reference evidence="2" key="1">
    <citation type="submission" date="2019-12" db="EMBL/GenBank/DDBJ databases">
        <title>Genome sequencing and annotation of Brassica cretica.</title>
        <authorList>
            <person name="Studholme D.J."/>
            <person name="Sarris P."/>
        </authorList>
    </citation>
    <scope>NUCLEOTIDE SEQUENCE</scope>
    <source>
        <strain evidence="2">PFS-109/04</strain>
        <tissue evidence="2">Leaf</tissue>
    </source>
</reference>
<accession>A0A8S9MZS3</accession>
<feature type="compositionally biased region" description="Low complexity" evidence="1">
    <location>
        <begin position="120"/>
        <end position="130"/>
    </location>
</feature>
<proteinExistence type="predicted"/>
<dbReference type="EMBL" id="QGKX02002183">
    <property type="protein sequence ID" value="KAF3488661.1"/>
    <property type="molecule type" value="Genomic_DNA"/>
</dbReference>
<dbReference type="Proteomes" id="UP000712600">
    <property type="component" value="Unassembled WGS sequence"/>
</dbReference>
<gene>
    <name evidence="2" type="ORF">F2Q69_00052751</name>
</gene>
<name>A0A8S9MZS3_BRACR</name>
<sequence>MLSPKDRSEPVSCFPSLFPLNNYVNLVDCTEIVEIDKGANSVEVHDFVEAGFSKGRLFGKSLLGLHGLEEQKAHHARAAAAAAVQLGSAWSWVLGFGSWVSKVLNEIRESLEEEVSELNFPRSPRNSRPRAATVAGSGSSPFL</sequence>